<protein>
    <submittedName>
        <fullName evidence="6">Thiol-disulfide isomerase or thioredoxin</fullName>
    </submittedName>
</protein>
<dbReference type="PANTHER" id="PTHR42852:SF18">
    <property type="entry name" value="CHROMOSOME UNDETERMINED SCAFFOLD_47, WHOLE GENOME SHOTGUN SEQUENCE"/>
    <property type="match status" value="1"/>
</dbReference>
<dbReference type="InterPro" id="IPR017937">
    <property type="entry name" value="Thioredoxin_CS"/>
</dbReference>
<gene>
    <name evidence="6" type="ORF">SAMN05216258_107190</name>
</gene>
<feature type="domain" description="Thioredoxin" evidence="5">
    <location>
        <begin position="8"/>
        <end position="191"/>
    </location>
</feature>
<evidence type="ECO:0000256" key="1">
    <source>
        <dbReference type="ARBA" id="ARBA00004196"/>
    </source>
</evidence>
<reference evidence="6 7" key="1">
    <citation type="submission" date="2016-10" db="EMBL/GenBank/DDBJ databases">
        <authorList>
            <person name="de Groot N.N."/>
        </authorList>
    </citation>
    <scope>NUCLEOTIDE SEQUENCE [LARGE SCALE GENOMIC DNA]</scope>
    <source>
        <strain evidence="6 7">CGMCC 1.11030</strain>
    </source>
</reference>
<dbReference type="EMBL" id="FOQH01000007">
    <property type="protein sequence ID" value="SFI50570.1"/>
    <property type="molecule type" value="Genomic_DNA"/>
</dbReference>
<dbReference type="Gene3D" id="3.40.30.10">
    <property type="entry name" value="Glutaredoxin"/>
    <property type="match status" value="1"/>
</dbReference>
<dbReference type="InterPro" id="IPR036249">
    <property type="entry name" value="Thioredoxin-like_sf"/>
</dbReference>
<dbReference type="InterPro" id="IPR013740">
    <property type="entry name" value="Redoxin"/>
</dbReference>
<keyword evidence="3" id="KW-0676">Redox-active center</keyword>
<comment type="subcellular location">
    <subcellularLocation>
        <location evidence="1">Cell envelope</location>
    </subcellularLocation>
</comment>
<evidence type="ECO:0000256" key="4">
    <source>
        <dbReference type="SAM" id="SignalP"/>
    </source>
</evidence>
<dbReference type="GO" id="GO:0017004">
    <property type="term" value="P:cytochrome complex assembly"/>
    <property type="evidence" value="ECO:0007669"/>
    <property type="project" value="UniProtKB-KW"/>
</dbReference>
<name>A0A1I3IRV0_9RHOB</name>
<dbReference type="PROSITE" id="PS51352">
    <property type="entry name" value="THIOREDOXIN_2"/>
    <property type="match status" value="1"/>
</dbReference>
<evidence type="ECO:0000313" key="6">
    <source>
        <dbReference type="EMBL" id="SFI50570.1"/>
    </source>
</evidence>
<dbReference type="Proteomes" id="UP000199377">
    <property type="component" value="Unassembled WGS sequence"/>
</dbReference>
<dbReference type="CDD" id="cd02966">
    <property type="entry name" value="TlpA_like_family"/>
    <property type="match status" value="1"/>
</dbReference>
<evidence type="ECO:0000259" key="5">
    <source>
        <dbReference type="PROSITE" id="PS51352"/>
    </source>
</evidence>
<sequence>MRLAGLVALVIGAAAIFANPAAAGEGLTPAQRQEIAGLSTGAMAKFALRESLGDPLEAEFVNANGAPATVADFAGKVTVLNLWATWCPPCLKEMPALNELQAALKGSGAQVVTVAVQSGGRAKAKDFLKEKMLYELPAYADERNALPREVGILGLPTTLILDPQGREIGRLQGDAEWNAPEAEALLRRLAEMTAAGG</sequence>
<accession>A0A1I3IRV0</accession>
<dbReference type="STRING" id="1114924.SAMN05216258_107190"/>
<feature type="chain" id="PRO_5011796194" evidence="4">
    <location>
        <begin position="24"/>
        <end position="197"/>
    </location>
</feature>
<evidence type="ECO:0000256" key="3">
    <source>
        <dbReference type="ARBA" id="ARBA00023284"/>
    </source>
</evidence>
<evidence type="ECO:0000313" key="7">
    <source>
        <dbReference type="Proteomes" id="UP000199377"/>
    </source>
</evidence>
<dbReference type="GO" id="GO:0030313">
    <property type="term" value="C:cell envelope"/>
    <property type="evidence" value="ECO:0007669"/>
    <property type="project" value="UniProtKB-SubCell"/>
</dbReference>
<dbReference type="RefSeq" id="WP_177236295.1">
    <property type="nucleotide sequence ID" value="NZ_FOQH01000007.1"/>
</dbReference>
<keyword evidence="6" id="KW-0413">Isomerase</keyword>
<dbReference type="InterPro" id="IPR013766">
    <property type="entry name" value="Thioredoxin_domain"/>
</dbReference>
<dbReference type="GO" id="GO:0016853">
    <property type="term" value="F:isomerase activity"/>
    <property type="evidence" value="ECO:0007669"/>
    <property type="project" value="UniProtKB-KW"/>
</dbReference>
<feature type="signal peptide" evidence="4">
    <location>
        <begin position="1"/>
        <end position="23"/>
    </location>
</feature>
<evidence type="ECO:0000256" key="2">
    <source>
        <dbReference type="ARBA" id="ARBA00022748"/>
    </source>
</evidence>
<proteinExistence type="predicted"/>
<dbReference type="SUPFAM" id="SSF52833">
    <property type="entry name" value="Thioredoxin-like"/>
    <property type="match status" value="1"/>
</dbReference>
<keyword evidence="2" id="KW-0201">Cytochrome c-type biogenesis</keyword>
<dbReference type="GO" id="GO:0015036">
    <property type="term" value="F:disulfide oxidoreductase activity"/>
    <property type="evidence" value="ECO:0007669"/>
    <property type="project" value="UniProtKB-ARBA"/>
</dbReference>
<dbReference type="InterPro" id="IPR050553">
    <property type="entry name" value="Thioredoxin_ResA/DsbE_sf"/>
</dbReference>
<dbReference type="Pfam" id="PF08534">
    <property type="entry name" value="Redoxin"/>
    <property type="match status" value="1"/>
</dbReference>
<organism evidence="6 7">
    <name type="scientific">Albimonas pacifica</name>
    <dbReference type="NCBI Taxonomy" id="1114924"/>
    <lineage>
        <taxon>Bacteria</taxon>
        <taxon>Pseudomonadati</taxon>
        <taxon>Pseudomonadota</taxon>
        <taxon>Alphaproteobacteria</taxon>
        <taxon>Rhodobacterales</taxon>
        <taxon>Paracoccaceae</taxon>
        <taxon>Albimonas</taxon>
    </lineage>
</organism>
<dbReference type="AlphaFoldDB" id="A0A1I3IRV0"/>
<keyword evidence="4" id="KW-0732">Signal</keyword>
<dbReference type="PROSITE" id="PS00194">
    <property type="entry name" value="THIOREDOXIN_1"/>
    <property type="match status" value="1"/>
</dbReference>
<dbReference type="PANTHER" id="PTHR42852">
    <property type="entry name" value="THIOL:DISULFIDE INTERCHANGE PROTEIN DSBE"/>
    <property type="match status" value="1"/>
</dbReference>
<keyword evidence="7" id="KW-1185">Reference proteome</keyword>